<keyword evidence="4" id="KW-1185">Reference proteome</keyword>
<comment type="caution">
    <text evidence="3">The sequence shown here is derived from an EMBL/GenBank/DDBJ whole genome shotgun (WGS) entry which is preliminary data.</text>
</comment>
<dbReference type="RefSeq" id="WP_311340534.1">
    <property type="nucleotide sequence ID" value="NZ_JAVRHS010000004.1"/>
</dbReference>
<dbReference type="SUPFAM" id="SSF48452">
    <property type="entry name" value="TPR-like"/>
    <property type="match status" value="1"/>
</dbReference>
<dbReference type="Pfam" id="PF04575">
    <property type="entry name" value="SlipAM"/>
    <property type="match status" value="1"/>
</dbReference>
<proteinExistence type="predicted"/>
<evidence type="ECO:0000256" key="1">
    <source>
        <dbReference type="SAM" id="SignalP"/>
    </source>
</evidence>
<dbReference type="InterPro" id="IPR007655">
    <property type="entry name" value="Slam_C"/>
</dbReference>
<name>A0ABU2ZK56_9SPHN</name>
<keyword evidence="1" id="KW-0732">Signal</keyword>
<evidence type="ECO:0000313" key="4">
    <source>
        <dbReference type="Proteomes" id="UP001259803"/>
    </source>
</evidence>
<dbReference type="InterPro" id="IPR011990">
    <property type="entry name" value="TPR-like_helical_dom_sf"/>
</dbReference>
<dbReference type="EMBL" id="JAVRHS010000004">
    <property type="protein sequence ID" value="MDT0575954.1"/>
    <property type="molecule type" value="Genomic_DNA"/>
</dbReference>
<feature type="domain" description="Surface lipoprotein assembly modifier C-terminal" evidence="2">
    <location>
        <begin position="173"/>
        <end position="443"/>
    </location>
</feature>
<evidence type="ECO:0000259" key="2">
    <source>
        <dbReference type="Pfam" id="PF04575"/>
    </source>
</evidence>
<organism evidence="3 4">
    <name type="scientific">Croceicoccus esteveae</name>
    <dbReference type="NCBI Taxonomy" id="3075597"/>
    <lineage>
        <taxon>Bacteria</taxon>
        <taxon>Pseudomonadati</taxon>
        <taxon>Pseudomonadota</taxon>
        <taxon>Alphaproteobacteria</taxon>
        <taxon>Sphingomonadales</taxon>
        <taxon>Erythrobacteraceae</taxon>
        <taxon>Croceicoccus</taxon>
    </lineage>
</organism>
<dbReference type="Proteomes" id="UP001259803">
    <property type="component" value="Unassembled WGS sequence"/>
</dbReference>
<evidence type="ECO:0000313" key="3">
    <source>
        <dbReference type="EMBL" id="MDT0575954.1"/>
    </source>
</evidence>
<reference evidence="3 4" key="1">
    <citation type="submission" date="2023-09" db="EMBL/GenBank/DDBJ databases">
        <authorList>
            <person name="Rey-Velasco X."/>
        </authorList>
    </citation>
    <scope>NUCLEOTIDE SEQUENCE [LARGE SCALE GENOMIC DNA]</scope>
    <source>
        <strain evidence="3 4">F390</strain>
    </source>
</reference>
<sequence length="454" mass="49136">MAAALLLRSRGASVDGMAPLLIACLLVPSPVSAQAATAPEQPAQLTTKRLFDLADAARDRGDYALARQLYEALAVNEQGELRREALFRTAMMLADNQQEYARAALLLRQILDEAPGAARVRVELARMQAMTGNLRAAERELRAAQATGLPPAVEQMVRFYAQALNARRPLGVSFQIAVAPDSNINRATRSGTLETIIGDFVLDDDARKTSGIGLTLQGQAFARTGIGAHADLLVRLSGGGDLYRSSQFDDYQLALQVGPQYSIGAGRLDLAATASHRWFGRNPYSMLIGVNADYQMPVSKSAQLRVTGSAGRLDNRVNDLQTGAQYSLRTRLDAALDARTGVGGSLLASRANARDPGYATASGGVDGYAFRELGATTLVLEVNYLHLEADRRLALYPRRRVDDRLGARISSTFRGLRIGRFAPLLRIGYEKNMSRVTIYDYDRLSGEIGVTGAF</sequence>
<feature type="chain" id="PRO_5046510957" evidence="1">
    <location>
        <begin position="36"/>
        <end position="454"/>
    </location>
</feature>
<accession>A0ABU2ZK56</accession>
<protein>
    <submittedName>
        <fullName evidence="3">Porin family protein</fullName>
    </submittedName>
</protein>
<gene>
    <name evidence="3" type="ORF">RM533_07120</name>
</gene>
<dbReference type="Gene3D" id="1.25.40.10">
    <property type="entry name" value="Tetratricopeptide repeat domain"/>
    <property type="match status" value="1"/>
</dbReference>
<feature type="signal peptide" evidence="1">
    <location>
        <begin position="1"/>
        <end position="35"/>
    </location>
</feature>
<dbReference type="Pfam" id="PF14559">
    <property type="entry name" value="TPR_19"/>
    <property type="match status" value="1"/>
</dbReference>